<gene>
    <name evidence="2" type="ORF">Gocc_0385</name>
</gene>
<proteinExistence type="predicted"/>
<sequence>MFHPNGRPLERGWVGRVDGDRVVHLAAQTLQSFFLGGGGAREHAEYALGAVTFVVPVLHPPTVRLFDGQETFAFANAAAVTGPGATIAGPARTLDLLPRVAAVIGADEQIGGFAALAEWRAAGVPAPKDRDFALVLGPFVVTPDELPGADVELSVRAGGGERLRTVSAGFDWEAARVLARAGTTLRPGDILAGPAAGRVEGLSGPVELEAAGIGVLRQTVA</sequence>
<feature type="domain" description="Fumarylacetoacetase-like C-terminal" evidence="1">
    <location>
        <begin position="78"/>
        <end position="220"/>
    </location>
</feature>
<dbReference type="InterPro" id="IPR011234">
    <property type="entry name" value="Fumarylacetoacetase-like_C"/>
</dbReference>
<dbReference type="SUPFAM" id="SSF56529">
    <property type="entry name" value="FAH"/>
    <property type="match status" value="1"/>
</dbReference>
<comment type="caution">
    <text evidence="2">The sequence shown here is derived from an EMBL/GenBank/DDBJ whole genome shotgun (WGS) entry which is preliminary data.</text>
</comment>
<dbReference type="AlphaFoldDB" id="A0A7M2Z0M2"/>
<accession>A0A7M2Z0M2</accession>
<dbReference type="Gene3D" id="3.90.850.10">
    <property type="entry name" value="Fumarylacetoacetase-like, C-terminal domain"/>
    <property type="match status" value="1"/>
</dbReference>
<dbReference type="Proteomes" id="UP000254134">
    <property type="component" value="Unassembled WGS sequence"/>
</dbReference>
<dbReference type="Pfam" id="PF01557">
    <property type="entry name" value="FAA_hydrolase"/>
    <property type="match status" value="1"/>
</dbReference>
<keyword evidence="3" id="KW-1185">Reference proteome</keyword>
<dbReference type="InterPro" id="IPR036663">
    <property type="entry name" value="Fumarylacetoacetase_C_sf"/>
</dbReference>
<reference evidence="2 3" key="1">
    <citation type="submission" date="2018-07" db="EMBL/GenBank/DDBJ databases">
        <title>High-quality-draft genome sequence of Gaiella occulta.</title>
        <authorList>
            <person name="Severino R."/>
            <person name="Froufe H.J.C."/>
            <person name="Rainey F.A."/>
            <person name="Barroso C."/>
            <person name="Albuquerque L."/>
            <person name="Lobo-Da-Cunha A."/>
            <person name="Da Costa M.S."/>
            <person name="Egas C."/>
        </authorList>
    </citation>
    <scope>NUCLEOTIDE SEQUENCE [LARGE SCALE GENOMIC DNA]</scope>
    <source>
        <strain evidence="2 3">F2-233</strain>
    </source>
</reference>
<evidence type="ECO:0000313" key="3">
    <source>
        <dbReference type="Proteomes" id="UP000254134"/>
    </source>
</evidence>
<evidence type="ECO:0000313" key="2">
    <source>
        <dbReference type="EMBL" id="RDI75966.1"/>
    </source>
</evidence>
<name>A0A7M2Z0M2_9ACTN</name>
<dbReference type="EMBL" id="QQZY01000001">
    <property type="protein sequence ID" value="RDI75966.1"/>
    <property type="molecule type" value="Genomic_DNA"/>
</dbReference>
<evidence type="ECO:0000259" key="1">
    <source>
        <dbReference type="Pfam" id="PF01557"/>
    </source>
</evidence>
<dbReference type="GO" id="GO:0016787">
    <property type="term" value="F:hydrolase activity"/>
    <property type="evidence" value="ECO:0007669"/>
    <property type="project" value="UniProtKB-KW"/>
</dbReference>
<organism evidence="2 3">
    <name type="scientific">Gaiella occulta</name>
    <dbReference type="NCBI Taxonomy" id="1002870"/>
    <lineage>
        <taxon>Bacteria</taxon>
        <taxon>Bacillati</taxon>
        <taxon>Actinomycetota</taxon>
        <taxon>Thermoleophilia</taxon>
        <taxon>Gaiellales</taxon>
        <taxon>Gaiellaceae</taxon>
        <taxon>Gaiella</taxon>
    </lineage>
</organism>
<protein>
    <submittedName>
        <fullName evidence="2">Fumarylacetoacetate (FAA) hydrolase family</fullName>
    </submittedName>
</protein>
<reference evidence="3" key="2">
    <citation type="journal article" date="2019" name="MicrobiologyOpen">
        <title>High-quality draft genome sequence of Gaiella occulta isolated from a 150 meter deep mineral water borehole and comparison with the genome sequences of other deep-branching lineages of the phylum Actinobacteria.</title>
        <authorList>
            <person name="Severino R."/>
            <person name="Froufe H.J.C."/>
            <person name="Barroso C."/>
            <person name="Albuquerque L."/>
            <person name="Lobo-da-Cunha A."/>
            <person name="da Costa M.S."/>
            <person name="Egas C."/>
        </authorList>
    </citation>
    <scope>NUCLEOTIDE SEQUENCE [LARGE SCALE GENOMIC DNA]</scope>
    <source>
        <strain evidence="3">F2-233</strain>
    </source>
</reference>
<keyword evidence="2" id="KW-0378">Hydrolase</keyword>